<dbReference type="EMBL" id="AZDG01000019">
    <property type="protein sequence ID" value="KRK63969.1"/>
    <property type="molecule type" value="Genomic_DNA"/>
</dbReference>
<feature type="transmembrane region" description="Helical" evidence="7">
    <location>
        <begin position="345"/>
        <end position="367"/>
    </location>
</feature>
<feature type="transmembrane region" description="Helical" evidence="7">
    <location>
        <begin position="20"/>
        <end position="39"/>
    </location>
</feature>
<comment type="subcellular location">
    <subcellularLocation>
        <location evidence="1">Cell membrane</location>
        <topology evidence="1">Multi-pass membrane protein</topology>
    </subcellularLocation>
</comment>
<feature type="domain" description="MacB-like periplasmic core" evidence="9">
    <location>
        <begin position="20"/>
        <end position="221"/>
    </location>
</feature>
<dbReference type="PATRIC" id="fig|1423811.3.peg.866"/>
<dbReference type="RefSeq" id="WP_057766746.1">
    <property type="nucleotide sequence ID" value="NZ_AZDG01000019.1"/>
</dbReference>
<organism evidence="10 11">
    <name type="scientific">Companilactobacillus tucceti DSM 20183</name>
    <dbReference type="NCBI Taxonomy" id="1423811"/>
    <lineage>
        <taxon>Bacteria</taxon>
        <taxon>Bacillati</taxon>
        <taxon>Bacillota</taxon>
        <taxon>Bacilli</taxon>
        <taxon>Lactobacillales</taxon>
        <taxon>Lactobacillaceae</taxon>
        <taxon>Companilactobacillus</taxon>
    </lineage>
</organism>
<evidence type="ECO:0000259" key="9">
    <source>
        <dbReference type="Pfam" id="PF12704"/>
    </source>
</evidence>
<feature type="transmembrane region" description="Helical" evidence="7">
    <location>
        <begin position="258"/>
        <end position="285"/>
    </location>
</feature>
<comment type="similarity">
    <text evidence="6">Belongs to the ABC-4 integral membrane protein family.</text>
</comment>
<keyword evidence="11" id="KW-1185">Reference proteome</keyword>
<sequence length="384" mass="41584">MIDKIMMALKSIDKNKNRNFLTMLGIIIGIASVICILAIGDGFTHVATKGMQNHNTKNKVTLEFTASSDEDTKSGFTRNDLAVLEGIKGVDHVKLTSSNPEASVTVQHKTKKTSATLNKSPKKLKLYKGFGTKVDAGDTGNIFISKDLADRAFKGKALNKSLVINDNVFVVRGIYKIGDFEYRPDIYVSKTIFKQLFASQISQDEAKISVNPSASKKAVGKSAVNEMKKFGEDAKLGKYSISHPDQISKSFTKTLNNITYFVAFVAGISLLIAGIGVMNVMYITVSERRKEIGIRRAFGATAGDIRNQFLIESIVLCLIGGLIGILLGYGVVSIINSFLPFKAMVTTYAIIMSLSVSTGVGLVFGFIPANKAAKSPLVGLLKEE</sequence>
<dbReference type="InterPro" id="IPR050250">
    <property type="entry name" value="Macrolide_Exporter_MacB"/>
</dbReference>
<evidence type="ECO:0000256" key="3">
    <source>
        <dbReference type="ARBA" id="ARBA00022692"/>
    </source>
</evidence>
<dbReference type="STRING" id="1423811.FC72_GL000854"/>
<keyword evidence="3 7" id="KW-0812">Transmembrane</keyword>
<dbReference type="Proteomes" id="UP000050929">
    <property type="component" value="Unassembled WGS sequence"/>
</dbReference>
<evidence type="ECO:0000313" key="10">
    <source>
        <dbReference type="EMBL" id="KRK63969.1"/>
    </source>
</evidence>
<dbReference type="Pfam" id="PF02687">
    <property type="entry name" value="FtsX"/>
    <property type="match status" value="1"/>
</dbReference>
<evidence type="ECO:0000259" key="8">
    <source>
        <dbReference type="Pfam" id="PF02687"/>
    </source>
</evidence>
<evidence type="ECO:0000256" key="1">
    <source>
        <dbReference type="ARBA" id="ARBA00004651"/>
    </source>
</evidence>
<keyword evidence="2" id="KW-1003">Cell membrane</keyword>
<evidence type="ECO:0000313" key="11">
    <source>
        <dbReference type="Proteomes" id="UP000050929"/>
    </source>
</evidence>
<gene>
    <name evidence="10" type="ORF">FC72_GL000854</name>
</gene>
<proteinExistence type="inferred from homology"/>
<feature type="transmembrane region" description="Helical" evidence="7">
    <location>
        <begin position="314"/>
        <end position="339"/>
    </location>
</feature>
<evidence type="ECO:0000256" key="4">
    <source>
        <dbReference type="ARBA" id="ARBA00022989"/>
    </source>
</evidence>
<evidence type="ECO:0000256" key="2">
    <source>
        <dbReference type="ARBA" id="ARBA00022475"/>
    </source>
</evidence>
<dbReference type="GO" id="GO:0022857">
    <property type="term" value="F:transmembrane transporter activity"/>
    <property type="evidence" value="ECO:0007669"/>
    <property type="project" value="TreeGrafter"/>
</dbReference>
<dbReference type="OrthoDB" id="9770036at2"/>
<reference evidence="10 11" key="1">
    <citation type="journal article" date="2015" name="Genome Announc.">
        <title>Expanding the biotechnology potential of lactobacilli through comparative genomics of 213 strains and associated genera.</title>
        <authorList>
            <person name="Sun Z."/>
            <person name="Harris H.M."/>
            <person name="McCann A."/>
            <person name="Guo C."/>
            <person name="Argimon S."/>
            <person name="Zhang W."/>
            <person name="Yang X."/>
            <person name="Jeffery I.B."/>
            <person name="Cooney J.C."/>
            <person name="Kagawa T.F."/>
            <person name="Liu W."/>
            <person name="Song Y."/>
            <person name="Salvetti E."/>
            <person name="Wrobel A."/>
            <person name="Rasinkangas P."/>
            <person name="Parkhill J."/>
            <person name="Rea M.C."/>
            <person name="O'Sullivan O."/>
            <person name="Ritari J."/>
            <person name="Douillard F.P."/>
            <person name="Paul Ross R."/>
            <person name="Yang R."/>
            <person name="Briner A.E."/>
            <person name="Felis G.E."/>
            <person name="de Vos W.M."/>
            <person name="Barrangou R."/>
            <person name="Klaenhammer T.R."/>
            <person name="Caufield P.W."/>
            <person name="Cui Y."/>
            <person name="Zhang H."/>
            <person name="O'Toole P.W."/>
        </authorList>
    </citation>
    <scope>NUCLEOTIDE SEQUENCE [LARGE SCALE GENOMIC DNA]</scope>
    <source>
        <strain evidence="10 11">DSM 20183</strain>
    </source>
</reference>
<feature type="domain" description="ABC3 transporter permease C-terminal" evidence="8">
    <location>
        <begin position="264"/>
        <end position="376"/>
    </location>
</feature>
<protein>
    <submittedName>
        <fullName evidence="10">Permease</fullName>
    </submittedName>
</protein>
<dbReference type="Pfam" id="PF12704">
    <property type="entry name" value="MacB_PCD"/>
    <property type="match status" value="1"/>
</dbReference>
<dbReference type="AlphaFoldDB" id="A0A0R1J6A7"/>
<keyword evidence="5 7" id="KW-0472">Membrane</keyword>
<dbReference type="PANTHER" id="PTHR30572">
    <property type="entry name" value="MEMBRANE COMPONENT OF TRANSPORTER-RELATED"/>
    <property type="match status" value="1"/>
</dbReference>
<keyword evidence="4 7" id="KW-1133">Transmembrane helix</keyword>
<dbReference type="InterPro" id="IPR025857">
    <property type="entry name" value="MacB_PCD"/>
</dbReference>
<name>A0A0R1J6A7_9LACO</name>
<dbReference type="PANTHER" id="PTHR30572:SF4">
    <property type="entry name" value="ABC TRANSPORTER PERMEASE YTRF"/>
    <property type="match status" value="1"/>
</dbReference>
<evidence type="ECO:0000256" key="7">
    <source>
        <dbReference type="SAM" id="Phobius"/>
    </source>
</evidence>
<accession>A0A0R1J6A7</accession>
<evidence type="ECO:0000256" key="5">
    <source>
        <dbReference type="ARBA" id="ARBA00023136"/>
    </source>
</evidence>
<evidence type="ECO:0000256" key="6">
    <source>
        <dbReference type="ARBA" id="ARBA00038076"/>
    </source>
</evidence>
<dbReference type="InterPro" id="IPR003838">
    <property type="entry name" value="ABC3_permease_C"/>
</dbReference>
<dbReference type="GO" id="GO:0005886">
    <property type="term" value="C:plasma membrane"/>
    <property type="evidence" value="ECO:0007669"/>
    <property type="project" value="UniProtKB-SubCell"/>
</dbReference>
<comment type="caution">
    <text evidence="10">The sequence shown here is derived from an EMBL/GenBank/DDBJ whole genome shotgun (WGS) entry which is preliminary data.</text>
</comment>